<dbReference type="GO" id="GO:0032993">
    <property type="term" value="C:protein-DNA complex"/>
    <property type="evidence" value="ECO:0007669"/>
    <property type="project" value="TreeGrafter"/>
</dbReference>
<dbReference type="RefSeq" id="WP_137343438.1">
    <property type="nucleotide sequence ID" value="NZ_BSQH01000005.1"/>
</dbReference>
<evidence type="ECO:0000256" key="1">
    <source>
        <dbReference type="ARBA" id="ARBA00023125"/>
    </source>
</evidence>
<dbReference type="Proteomes" id="UP000304900">
    <property type="component" value="Unassembled WGS sequence"/>
</dbReference>
<reference evidence="4 5" key="1">
    <citation type="submission" date="2019-05" db="EMBL/GenBank/DDBJ databases">
        <title>Dyadobacter AR-3-8 sp. nov., isolated from arctic soil.</title>
        <authorList>
            <person name="Chaudhary D.K."/>
        </authorList>
    </citation>
    <scope>NUCLEOTIDE SEQUENCE [LARGE SCALE GENOMIC DNA]</scope>
    <source>
        <strain evidence="4 5">AR-3-8</strain>
    </source>
</reference>
<dbReference type="Pfam" id="PF00072">
    <property type="entry name" value="Response_reg"/>
    <property type="match status" value="1"/>
</dbReference>
<dbReference type="PROSITE" id="PS50110">
    <property type="entry name" value="RESPONSE_REGULATORY"/>
    <property type="match status" value="1"/>
</dbReference>
<name>A0A4U6CTY0_9BACT</name>
<evidence type="ECO:0000256" key="2">
    <source>
        <dbReference type="PROSITE-ProRule" id="PRU00169"/>
    </source>
</evidence>
<keyword evidence="5" id="KW-1185">Reference proteome</keyword>
<dbReference type="SMART" id="SM00850">
    <property type="entry name" value="LytTR"/>
    <property type="match status" value="1"/>
</dbReference>
<dbReference type="EMBL" id="SZVO01000017">
    <property type="protein sequence ID" value="TKT88052.1"/>
    <property type="molecule type" value="Genomic_DNA"/>
</dbReference>
<dbReference type="Gene3D" id="3.40.50.2300">
    <property type="match status" value="1"/>
</dbReference>
<evidence type="ECO:0000259" key="3">
    <source>
        <dbReference type="PROSITE" id="PS50110"/>
    </source>
</evidence>
<dbReference type="InterPro" id="IPR011006">
    <property type="entry name" value="CheY-like_superfamily"/>
</dbReference>
<dbReference type="SUPFAM" id="SSF52172">
    <property type="entry name" value="CheY-like"/>
    <property type="match status" value="1"/>
</dbReference>
<dbReference type="GO" id="GO:0000976">
    <property type="term" value="F:transcription cis-regulatory region binding"/>
    <property type="evidence" value="ECO:0007669"/>
    <property type="project" value="TreeGrafter"/>
</dbReference>
<keyword evidence="2" id="KW-0597">Phosphoprotein</keyword>
<dbReference type="PANTHER" id="PTHR48111">
    <property type="entry name" value="REGULATOR OF RPOS"/>
    <property type="match status" value="1"/>
</dbReference>
<dbReference type="InterPro" id="IPR007492">
    <property type="entry name" value="LytTR_DNA-bd_dom"/>
</dbReference>
<dbReference type="GO" id="GO:0000156">
    <property type="term" value="F:phosphorelay response regulator activity"/>
    <property type="evidence" value="ECO:0007669"/>
    <property type="project" value="TreeGrafter"/>
</dbReference>
<proteinExistence type="predicted"/>
<dbReference type="OrthoDB" id="1646880at2"/>
<dbReference type="AlphaFoldDB" id="A0A4U6CTY0"/>
<feature type="domain" description="Response regulatory" evidence="3">
    <location>
        <begin position="2"/>
        <end position="115"/>
    </location>
</feature>
<comment type="caution">
    <text evidence="4">The sequence shown here is derived from an EMBL/GenBank/DDBJ whole genome shotgun (WGS) entry which is preliminary data.</text>
</comment>
<evidence type="ECO:0000313" key="4">
    <source>
        <dbReference type="EMBL" id="TKT88052.1"/>
    </source>
</evidence>
<dbReference type="Gene3D" id="2.40.50.1020">
    <property type="entry name" value="LytTr DNA-binding domain"/>
    <property type="match status" value="1"/>
</dbReference>
<feature type="modified residue" description="4-aspartylphosphate" evidence="2">
    <location>
        <position position="55"/>
    </location>
</feature>
<dbReference type="GO" id="GO:0005829">
    <property type="term" value="C:cytosol"/>
    <property type="evidence" value="ECO:0007669"/>
    <property type="project" value="TreeGrafter"/>
</dbReference>
<dbReference type="Pfam" id="PF04397">
    <property type="entry name" value="LytTR"/>
    <property type="match status" value="1"/>
</dbReference>
<dbReference type="SMART" id="SM00448">
    <property type="entry name" value="REC"/>
    <property type="match status" value="1"/>
</dbReference>
<gene>
    <name evidence="4" type="ORF">FDK13_28570</name>
</gene>
<accession>A0A4U6CTY0</accession>
<dbReference type="InterPro" id="IPR039420">
    <property type="entry name" value="WalR-like"/>
</dbReference>
<keyword evidence="1" id="KW-0238">DNA-binding</keyword>
<dbReference type="GO" id="GO:0006355">
    <property type="term" value="P:regulation of DNA-templated transcription"/>
    <property type="evidence" value="ECO:0007669"/>
    <property type="project" value="TreeGrafter"/>
</dbReference>
<dbReference type="InterPro" id="IPR001789">
    <property type="entry name" value="Sig_transdc_resp-reg_receiver"/>
</dbReference>
<dbReference type="PANTHER" id="PTHR48111:SF69">
    <property type="entry name" value="RESPONSE REGULATOR RECEIVER"/>
    <property type="match status" value="1"/>
</dbReference>
<protein>
    <submittedName>
        <fullName evidence="4">Response regulator transcription factor</fullName>
    </submittedName>
</protein>
<evidence type="ECO:0000313" key="5">
    <source>
        <dbReference type="Proteomes" id="UP000304900"/>
    </source>
</evidence>
<organism evidence="4 5">
    <name type="scientific">Dyadobacter frigoris</name>
    <dbReference type="NCBI Taxonomy" id="2576211"/>
    <lineage>
        <taxon>Bacteria</taxon>
        <taxon>Pseudomonadati</taxon>
        <taxon>Bacteroidota</taxon>
        <taxon>Cytophagia</taxon>
        <taxon>Cytophagales</taxon>
        <taxon>Spirosomataceae</taxon>
        <taxon>Dyadobacter</taxon>
    </lineage>
</organism>
<sequence>MKIVIIEDEKLTAEDLAETIIQAEPESQIVAILQSVKESTDYFKNNQAPDLIFSDIQLGDGLSFEVFSQVHLTTPVIFCTAFDEYAMKAFKANGIDYLLKPFTLTSVQAALQKFHNLKRPVAGAKDNYLQDFIREFSVQYQPRQSSILVYYKDMILPIKMEDIALFYVENEITHLLTFDQKLYYPKNNLDELEKVTGNQFFRANRQCLLSRRSVVNASSYLSRKLSVAVSVPFNDIITVSKEKTPQFLAWLSGH</sequence>